<dbReference type="OMA" id="CCADKAV"/>
<keyword evidence="2" id="KW-1185">Reference proteome</keyword>
<dbReference type="HOGENOM" id="CLU_2177534_0_0_1"/>
<dbReference type="AlphaFoldDB" id="A0A0E0G4K9"/>
<reference evidence="1" key="2">
    <citation type="submission" date="2018-04" db="EMBL/GenBank/DDBJ databases">
        <title>OnivRS2 (Oryza nivara Reference Sequence Version 2).</title>
        <authorList>
            <person name="Zhang J."/>
            <person name="Kudrna D."/>
            <person name="Lee S."/>
            <person name="Talag J."/>
            <person name="Rajasekar S."/>
            <person name="Welchert J."/>
            <person name="Hsing Y.-I."/>
            <person name="Wing R.A."/>
        </authorList>
    </citation>
    <scope>NUCLEOTIDE SEQUENCE [LARGE SCALE GENOMIC DNA]</scope>
    <source>
        <strain evidence="1">SL10</strain>
    </source>
</reference>
<protein>
    <submittedName>
        <fullName evidence="1">Uncharacterized protein</fullName>
    </submittedName>
</protein>
<evidence type="ECO:0000313" key="2">
    <source>
        <dbReference type="Proteomes" id="UP000006591"/>
    </source>
</evidence>
<evidence type="ECO:0000313" key="1">
    <source>
        <dbReference type="EnsemblPlants" id="ONIVA02G12580.1"/>
    </source>
</evidence>
<dbReference type="EnsemblPlants" id="ONIVA02G12580.1">
    <property type="protein sequence ID" value="ONIVA02G12580.1"/>
    <property type="gene ID" value="ONIVA02G12580"/>
</dbReference>
<name>A0A0E0G4K9_ORYNI</name>
<proteinExistence type="predicted"/>
<dbReference type="Gramene" id="ONIVA02G12580.1">
    <property type="protein sequence ID" value="ONIVA02G12580.1"/>
    <property type="gene ID" value="ONIVA02G12580"/>
</dbReference>
<dbReference type="Proteomes" id="UP000006591">
    <property type="component" value="Chromosome 2"/>
</dbReference>
<sequence>MTMRGDCCADKAVLGEEGRGRGHPQRRGSLVVIDCDGSNSDIKMKQCYMSMKALADDRTPKDSCKFNITPGPCFPMLCLTYCHAQVAAISTGKCSPEGCQCTYCLPSPPLDKTN</sequence>
<accession>A0A0E0G4K9</accession>
<organism evidence="1">
    <name type="scientific">Oryza nivara</name>
    <name type="common">Indian wild rice</name>
    <name type="synonym">Oryza sativa f. spontanea</name>
    <dbReference type="NCBI Taxonomy" id="4536"/>
    <lineage>
        <taxon>Eukaryota</taxon>
        <taxon>Viridiplantae</taxon>
        <taxon>Streptophyta</taxon>
        <taxon>Embryophyta</taxon>
        <taxon>Tracheophyta</taxon>
        <taxon>Spermatophyta</taxon>
        <taxon>Magnoliopsida</taxon>
        <taxon>Liliopsida</taxon>
        <taxon>Poales</taxon>
        <taxon>Poaceae</taxon>
        <taxon>BOP clade</taxon>
        <taxon>Oryzoideae</taxon>
        <taxon>Oryzeae</taxon>
        <taxon>Oryzinae</taxon>
        <taxon>Oryza</taxon>
    </lineage>
</organism>
<reference evidence="1" key="1">
    <citation type="submission" date="2015-04" db="UniProtKB">
        <authorList>
            <consortium name="EnsemblPlants"/>
        </authorList>
    </citation>
    <scope>IDENTIFICATION</scope>
    <source>
        <strain evidence="1">SL10</strain>
    </source>
</reference>